<dbReference type="EMBL" id="GGFJ01012722">
    <property type="protein sequence ID" value="MBW61863.1"/>
    <property type="molecule type" value="Transcribed_RNA"/>
</dbReference>
<organism evidence="1">
    <name type="scientific">Anopheles marajoara</name>
    <dbReference type="NCBI Taxonomy" id="58244"/>
    <lineage>
        <taxon>Eukaryota</taxon>
        <taxon>Metazoa</taxon>
        <taxon>Ecdysozoa</taxon>
        <taxon>Arthropoda</taxon>
        <taxon>Hexapoda</taxon>
        <taxon>Insecta</taxon>
        <taxon>Pterygota</taxon>
        <taxon>Neoptera</taxon>
        <taxon>Endopterygota</taxon>
        <taxon>Diptera</taxon>
        <taxon>Nematocera</taxon>
        <taxon>Culicoidea</taxon>
        <taxon>Culicidae</taxon>
        <taxon>Anophelinae</taxon>
        <taxon>Anopheles</taxon>
    </lineage>
</organism>
<evidence type="ECO:0000313" key="1">
    <source>
        <dbReference type="EMBL" id="MBW61863.1"/>
    </source>
</evidence>
<protein>
    <submittedName>
        <fullName evidence="1">Putative secreted protein</fullName>
    </submittedName>
</protein>
<proteinExistence type="predicted"/>
<name>A0A2M4C965_9DIPT</name>
<reference evidence="1" key="1">
    <citation type="submission" date="2018-01" db="EMBL/GenBank/DDBJ databases">
        <title>An insight into the sialome of Amazonian anophelines.</title>
        <authorList>
            <person name="Ribeiro J.M."/>
            <person name="Scarpassa V."/>
            <person name="Calvo E."/>
        </authorList>
    </citation>
    <scope>NUCLEOTIDE SEQUENCE</scope>
    <source>
        <tissue evidence="1">Salivary glands</tissue>
    </source>
</reference>
<sequence length="96" mass="10526">MMGMMLVRFLATFSRSRPERCENSTAYTSPSGPTTSETCETVVPEAAPRYSTFDPGGMWILSTPPSTAAASFERNGFHTLYSFLSPSVSTEIRFSP</sequence>
<dbReference type="AlphaFoldDB" id="A0A2M4C965"/>
<accession>A0A2M4C965</accession>